<feature type="region of interest" description="Disordered" evidence="1">
    <location>
        <begin position="692"/>
        <end position="724"/>
    </location>
</feature>
<gene>
    <name evidence="2" type="ORF">HK105_200898</name>
</gene>
<feature type="region of interest" description="Disordered" evidence="1">
    <location>
        <begin position="739"/>
        <end position="804"/>
    </location>
</feature>
<sequence length="983" mass="106291">MHHIDPVSDLPELDADPPSPSTETGPAADDPYLAQPTKAAGQGAARKSRLGAAVPDQAMAAFEAGVQAVLDKYGLAHGRINLNDWPQVPNLSENSRRTYTKHAAALRRFCALVGDYNSAVMLIDYPPEPTNPPSVPALDPGTLAAYIHYRFLDRGSPVLHQDGKSAVTVLNEPLLAVGSWESTQNLEQLASVISVMHRSHHHTETFVPACPACAALSAQEAAATRPCTHPRHPPGRGWHPMHTGDPMTHPNLQEILRTMRKRSLRMRTPAPNLSIEGYLMMHDLRLIYNMLMGSNRIENLQLWTLLLVSLKLIIRPGEALEILLDEPADDNDPVAATTSFIKTRACLFDSNSIIQSVCISLAGKAETQAALLYLHPDKDTPWMCPVRHLMLYLHRTGLTSGQLFPMLSSSRDVCGPLSYTTLHSRISKAIRGAMGEDTSVGVRSIWKTAHLLAALGGADRGALVSCARHRTVDMYIRDARALISSAQLSATQALRIAVPKWIPTRFPNDLPPADVANNRPVQDMPLLEYARIYVETHCESANDEPVDGSQLLNGAQMDEWLRNRIRQLFVNESPEKIDQLERLVDMALKQAYDRGLRDASNATFAGTSTNGAIKTSHASRTADAAAADSAERYSESSPEAPLSAPWLGLTVGDGEEGSASNHALMLASSENGDDLALQRALNAKISASARQPSIAGSAKASSAQASPQPPLPLPPKPPAPPPVVLADVEGIWSHRDKKSIAQASDSVQATPGSFGTPLLGQPRQKRRIAKTSYPTVDSFSAQVPGDSGGSARQDDDGRQLDDMDHDEDADESVYLDIDDGDVSVDDAGVFSGSGLKSKGDDRRDGQLAEYAQGALKRTASRAPKRARTSSSGLLPKDNLDGRLQIASLATPTEKINAIIRISEKLPPTGQLTDAARSWVSNEMRPTMHCLGNHFGGVIDDFLAHHGMVRAFVPSTFKRAHCTGHGNVCTRFTPRKPRSDAVPF</sequence>
<evidence type="ECO:0000313" key="3">
    <source>
        <dbReference type="Proteomes" id="UP001527925"/>
    </source>
</evidence>
<feature type="region of interest" description="Disordered" evidence="1">
    <location>
        <begin position="856"/>
        <end position="876"/>
    </location>
</feature>
<protein>
    <submittedName>
        <fullName evidence="2">Uncharacterized protein</fullName>
    </submittedName>
</protein>
<feature type="compositionally biased region" description="Polar residues" evidence="1">
    <location>
        <begin position="601"/>
        <end position="613"/>
    </location>
</feature>
<dbReference type="EMBL" id="JADGIZ020000003">
    <property type="protein sequence ID" value="KAL2919255.1"/>
    <property type="molecule type" value="Genomic_DNA"/>
</dbReference>
<proteinExistence type="predicted"/>
<feature type="compositionally biased region" description="Pro residues" evidence="1">
    <location>
        <begin position="707"/>
        <end position="723"/>
    </location>
</feature>
<feature type="region of interest" description="Disordered" evidence="1">
    <location>
        <begin position="601"/>
        <end position="654"/>
    </location>
</feature>
<feature type="compositionally biased region" description="Low complexity" evidence="1">
    <location>
        <begin position="697"/>
        <end position="706"/>
    </location>
</feature>
<evidence type="ECO:0000256" key="1">
    <source>
        <dbReference type="SAM" id="MobiDB-lite"/>
    </source>
</evidence>
<feature type="region of interest" description="Disordered" evidence="1">
    <location>
        <begin position="1"/>
        <end position="46"/>
    </location>
</feature>
<organism evidence="2 3">
    <name type="scientific">Polyrhizophydium stewartii</name>
    <dbReference type="NCBI Taxonomy" id="2732419"/>
    <lineage>
        <taxon>Eukaryota</taxon>
        <taxon>Fungi</taxon>
        <taxon>Fungi incertae sedis</taxon>
        <taxon>Chytridiomycota</taxon>
        <taxon>Chytridiomycota incertae sedis</taxon>
        <taxon>Chytridiomycetes</taxon>
        <taxon>Rhizophydiales</taxon>
        <taxon>Rhizophydiales incertae sedis</taxon>
        <taxon>Polyrhizophydium</taxon>
    </lineage>
</organism>
<feature type="compositionally biased region" description="Low complexity" evidence="1">
    <location>
        <begin position="615"/>
        <end position="628"/>
    </location>
</feature>
<comment type="caution">
    <text evidence="2">The sequence shown here is derived from an EMBL/GenBank/DDBJ whole genome shotgun (WGS) entry which is preliminary data.</text>
</comment>
<accession>A0ABR4NIA7</accession>
<keyword evidence="3" id="KW-1185">Reference proteome</keyword>
<evidence type="ECO:0000313" key="2">
    <source>
        <dbReference type="EMBL" id="KAL2919255.1"/>
    </source>
</evidence>
<dbReference type="Proteomes" id="UP001527925">
    <property type="component" value="Unassembled WGS sequence"/>
</dbReference>
<reference evidence="2 3" key="1">
    <citation type="submission" date="2023-09" db="EMBL/GenBank/DDBJ databases">
        <title>Pangenome analysis of Batrachochytrium dendrobatidis and related Chytrids.</title>
        <authorList>
            <person name="Yacoub M.N."/>
            <person name="Stajich J.E."/>
            <person name="James T.Y."/>
        </authorList>
    </citation>
    <scope>NUCLEOTIDE SEQUENCE [LARGE SCALE GENOMIC DNA]</scope>
    <source>
        <strain evidence="2 3">JEL0888</strain>
    </source>
</reference>
<feature type="compositionally biased region" description="Polar residues" evidence="1">
    <location>
        <begin position="741"/>
        <end position="753"/>
    </location>
</feature>
<feature type="compositionally biased region" description="Low complexity" evidence="1">
    <location>
        <begin position="635"/>
        <end position="645"/>
    </location>
</feature>
<feature type="compositionally biased region" description="Polar residues" evidence="1">
    <location>
        <begin position="772"/>
        <end position="781"/>
    </location>
</feature>
<name>A0ABR4NIA7_9FUNG</name>
<feature type="compositionally biased region" description="Basic residues" evidence="1">
    <location>
        <begin position="858"/>
        <end position="867"/>
    </location>
</feature>
<feature type="compositionally biased region" description="Basic and acidic residues" evidence="1">
    <location>
        <begin position="792"/>
        <end position="802"/>
    </location>
</feature>